<dbReference type="HOGENOM" id="CLU_806477_0_0_1"/>
<proteinExistence type="predicted"/>
<dbReference type="Proteomes" id="UP000054549">
    <property type="component" value="Unassembled WGS sequence"/>
</dbReference>
<evidence type="ECO:0000313" key="1">
    <source>
        <dbReference type="EMBL" id="KIL54895.1"/>
    </source>
</evidence>
<dbReference type="InParanoid" id="A0A0C2RX56"/>
<evidence type="ECO:0000313" key="2">
    <source>
        <dbReference type="Proteomes" id="UP000054549"/>
    </source>
</evidence>
<organism evidence="1 2">
    <name type="scientific">Amanita muscaria (strain Koide BX008)</name>
    <dbReference type="NCBI Taxonomy" id="946122"/>
    <lineage>
        <taxon>Eukaryota</taxon>
        <taxon>Fungi</taxon>
        <taxon>Dikarya</taxon>
        <taxon>Basidiomycota</taxon>
        <taxon>Agaricomycotina</taxon>
        <taxon>Agaricomycetes</taxon>
        <taxon>Agaricomycetidae</taxon>
        <taxon>Agaricales</taxon>
        <taxon>Pluteineae</taxon>
        <taxon>Amanitaceae</taxon>
        <taxon>Amanita</taxon>
    </lineage>
</organism>
<gene>
    <name evidence="1" type="ORF">M378DRAFT_18445</name>
</gene>
<name>A0A0C2RX56_AMAMK</name>
<keyword evidence="2" id="KW-1185">Reference proteome</keyword>
<sequence>MSSTECDIQIYISNRLGDSDYSFSADEIVALAKKSDGLFGWAHLACDNIMSDRGQRAGLSEHERYQKLMLQTESGGTKLLDGMYVGILKEIMGDRPEELVLSRFRSVMRHVLFTLEPLTLEALITMHQTVQPEHDKYDAEAAEPTLRSMGSLLAGIHDRSTPIRPLHYSFRDFLIDPDRSGQFFVDGDDADDGCSATRRYLESMTKLLIGRADRLTQQPDFHGMDHFVPKFGNLINRNPEVIEDWEQTLGPLLKVLDKLLVPSKIDSLKGSYCQQCRFFKITRDTLTHFQTLRQREDPDVEQYLESLEEIIRYGDAGNFEMNFGRVFSSAAIFGFMMAILAHQR</sequence>
<protein>
    <submittedName>
        <fullName evidence="1">Uncharacterized protein</fullName>
    </submittedName>
</protein>
<reference evidence="1 2" key="1">
    <citation type="submission" date="2014-04" db="EMBL/GenBank/DDBJ databases">
        <title>Evolutionary Origins and Diversification of the Mycorrhizal Mutualists.</title>
        <authorList>
            <consortium name="DOE Joint Genome Institute"/>
            <consortium name="Mycorrhizal Genomics Consortium"/>
            <person name="Kohler A."/>
            <person name="Kuo A."/>
            <person name="Nagy L.G."/>
            <person name="Floudas D."/>
            <person name="Copeland A."/>
            <person name="Barry K.W."/>
            <person name="Cichocki N."/>
            <person name="Veneault-Fourrey C."/>
            <person name="LaButti K."/>
            <person name="Lindquist E.A."/>
            <person name="Lipzen A."/>
            <person name="Lundell T."/>
            <person name="Morin E."/>
            <person name="Murat C."/>
            <person name="Riley R."/>
            <person name="Ohm R."/>
            <person name="Sun H."/>
            <person name="Tunlid A."/>
            <person name="Henrissat B."/>
            <person name="Grigoriev I.V."/>
            <person name="Hibbett D.S."/>
            <person name="Martin F."/>
        </authorList>
    </citation>
    <scope>NUCLEOTIDE SEQUENCE [LARGE SCALE GENOMIC DNA]</scope>
    <source>
        <strain evidence="1 2">Koide BX008</strain>
    </source>
</reference>
<dbReference type="AlphaFoldDB" id="A0A0C2RX56"/>
<accession>A0A0C2RX56</accession>
<dbReference type="EMBL" id="KN818605">
    <property type="protein sequence ID" value="KIL54895.1"/>
    <property type="molecule type" value="Genomic_DNA"/>
</dbReference>
<dbReference type="OrthoDB" id="163438at2759"/>